<proteinExistence type="predicted"/>
<name>A0AAU7YTU8_9CAUD</name>
<evidence type="ECO:0000313" key="1">
    <source>
        <dbReference type="EMBL" id="XCB08943.1"/>
    </source>
</evidence>
<reference evidence="1" key="1">
    <citation type="submission" date="2024-06" db="EMBL/GenBank/DDBJ databases">
        <authorList>
            <person name="Cheng P."/>
            <person name="A X."/>
        </authorList>
    </citation>
    <scope>NUCLEOTIDE SEQUENCE</scope>
</reference>
<dbReference type="EMBL" id="PP932004">
    <property type="protein sequence ID" value="XCB08943.1"/>
    <property type="molecule type" value="Genomic_DNA"/>
</dbReference>
<protein>
    <submittedName>
        <fullName evidence="1">Uncharacterized protein</fullName>
    </submittedName>
</protein>
<organism evidence="1">
    <name type="scientific">Stenotrophomonas phage vB_SmaS_QH3</name>
    <dbReference type="NCBI Taxonomy" id="3229738"/>
    <lineage>
        <taxon>Viruses</taxon>
        <taxon>Duplodnaviria</taxon>
        <taxon>Heunggongvirae</taxon>
        <taxon>Uroviricota</taxon>
        <taxon>Caudoviricetes</taxon>
        <taxon>Jondennisvirinae</taxon>
        <taxon>Septimatrevirus</taxon>
    </lineage>
</organism>
<sequence length="69" mass="7943">MNKTARNWLIAIAVFLAVGLVGRMDFEDEVRQQIAYCENVKAGVWPDYDGTYKAECTAEKLEEFKNILR</sequence>
<accession>A0AAU7YTU8</accession>